<gene>
    <name evidence="3" type="ORF">GSTUAT00007566001</name>
</gene>
<dbReference type="GO" id="GO:0005634">
    <property type="term" value="C:nucleus"/>
    <property type="evidence" value="ECO:0007669"/>
    <property type="project" value="TreeGrafter"/>
</dbReference>
<dbReference type="EMBL" id="LN891139">
    <property type="protein sequence ID" value="CUS08323.1"/>
    <property type="molecule type" value="Genomic_DNA"/>
</dbReference>
<dbReference type="InterPro" id="IPR053036">
    <property type="entry name" value="CellCycle_DNARepair_Reg"/>
</dbReference>
<accession>A0A292PPB3</accession>
<feature type="domain" description="BRCT" evidence="2">
    <location>
        <begin position="149"/>
        <end position="212"/>
    </location>
</feature>
<feature type="region of interest" description="Disordered" evidence="1">
    <location>
        <begin position="492"/>
        <end position="555"/>
    </location>
</feature>
<feature type="domain" description="BRCT" evidence="2">
    <location>
        <begin position="691"/>
        <end position="714"/>
    </location>
</feature>
<dbReference type="InterPro" id="IPR036420">
    <property type="entry name" value="BRCT_dom_sf"/>
</dbReference>
<feature type="region of interest" description="Disordered" evidence="1">
    <location>
        <begin position="577"/>
        <end position="625"/>
    </location>
</feature>
<dbReference type="CDD" id="cd18437">
    <property type="entry name" value="BRCT_BRC1_like_rpt3"/>
    <property type="match status" value="1"/>
</dbReference>
<feature type="domain" description="BRCT" evidence="2">
    <location>
        <begin position="21"/>
        <end position="121"/>
    </location>
</feature>
<feature type="compositionally biased region" description="Low complexity" evidence="1">
    <location>
        <begin position="539"/>
        <end position="549"/>
    </location>
</feature>
<dbReference type="AlphaFoldDB" id="A0A292PPB3"/>
<dbReference type="Proteomes" id="UP001412239">
    <property type="component" value="Unassembled WGS sequence"/>
</dbReference>
<organism evidence="3 4">
    <name type="scientific">Tuber aestivum</name>
    <name type="common">summer truffle</name>
    <dbReference type="NCBI Taxonomy" id="59557"/>
    <lineage>
        <taxon>Eukaryota</taxon>
        <taxon>Fungi</taxon>
        <taxon>Dikarya</taxon>
        <taxon>Ascomycota</taxon>
        <taxon>Pezizomycotina</taxon>
        <taxon>Pezizomycetes</taxon>
        <taxon>Pezizales</taxon>
        <taxon>Tuberaceae</taxon>
        <taxon>Tuber</taxon>
    </lineage>
</organism>
<dbReference type="PROSITE" id="PS50172">
    <property type="entry name" value="BRCT"/>
    <property type="match status" value="4"/>
</dbReference>
<dbReference type="Gene3D" id="3.40.50.10190">
    <property type="entry name" value="BRCT domain"/>
    <property type="match status" value="5"/>
</dbReference>
<feature type="domain" description="BRCT" evidence="2">
    <location>
        <begin position="390"/>
        <end position="447"/>
    </location>
</feature>
<name>A0A292PPB3_9PEZI</name>
<proteinExistence type="predicted"/>
<evidence type="ECO:0000256" key="1">
    <source>
        <dbReference type="SAM" id="MobiDB-lite"/>
    </source>
</evidence>
<dbReference type="CDD" id="cd18436">
    <property type="entry name" value="BRCT_BRC1_like_rpt2"/>
    <property type="match status" value="1"/>
</dbReference>
<dbReference type="GO" id="GO:0006302">
    <property type="term" value="P:double-strand break repair"/>
    <property type="evidence" value="ECO:0007669"/>
    <property type="project" value="TreeGrafter"/>
</dbReference>
<dbReference type="GO" id="GO:0035361">
    <property type="term" value="C:Cul8-RING ubiquitin ligase complex"/>
    <property type="evidence" value="ECO:0007669"/>
    <property type="project" value="TreeGrafter"/>
</dbReference>
<feature type="compositionally biased region" description="Polar residues" evidence="1">
    <location>
        <begin position="520"/>
        <end position="537"/>
    </location>
</feature>
<dbReference type="CDD" id="cd18438">
    <property type="entry name" value="BRCT_BRC1_like_rpt4"/>
    <property type="match status" value="1"/>
</dbReference>
<dbReference type="CDD" id="cd17743">
    <property type="entry name" value="BRCT_BRC1_like_rpt5"/>
    <property type="match status" value="1"/>
</dbReference>
<protein>
    <recommendedName>
        <fullName evidence="2">BRCT domain-containing protein</fullName>
    </recommendedName>
</protein>
<keyword evidence="4" id="KW-1185">Reference proteome</keyword>
<dbReference type="PANTHER" id="PTHR47667">
    <property type="entry name" value="REGULATOR OF TY1 TRANSPOSITION PROTEIN 107"/>
    <property type="match status" value="1"/>
</dbReference>
<sequence>MVDDRMDPNPIPAPALADDGGTPALFNEVTFHIVESPELSHEGAREVARMLIENGAMESRPLETGTVTQLDLQEITHIISSTIDFPDYSEVEGLMIPVVKPEWVDFSIQKNRIAHVRPYTPDPRFFLCGIIATIAELPVGDKEAICGGIIAMGGQYGSNLTKFTTHIVALNMDNEKCRQAVAKRMSVKIVLPHWFDDCLKLGRRIDEAPYLLPNPEIERVANFEPMPLPKGPDLAYSHAHDGGAMALDPPSPERSSSVFERKKIRLGEDLELSPRLKSVIATVIVQMKGEVVDKVEDADIYVGQFRDGDEYVEASRVGIHVGSLTWLYWICAHGRWTSPLAKLLHYPLVRGGLPGMEKFVSVTVLWQIVTLLIKELMQKITVSNYGGDARLYLENLIEACGAKFTKSMKTENTHLITARSHSEKCQAAREWNIDMVNHLWLEESYAKWEIQSVTNPRYTHFPARTNLMEVVGQTPMDVRALEQFYRKDDDDLMSMDEEGAGYTTNGKRPKSTPRVRAVNKRTSLNDTSTPSRWSNDELSGPSPSISGSGRKAKEQAVARLHQQIMPDVMQYEREQKRKGGILGGGRARRSKSPVDERTRKRTVSMGVDSTDEDSKAGVKKQKKRPRPTVSLLMTAYGDWVHQPHREEADRRALADLGIQCVNDPATCTHLAAPHIVRTEKFCCALAGAPIIVSTEWPKACLKEERIVDTGPYLLRDSDGEKRLSMNLSQSLERARKNKGQLLQGQIIYVTPGVHGGFETYRKIVGANGGVCLLFRGPAKRATNLPDSDTLVLLSGDDATDKKLWNSFLKMARAKEKEAVVYKADWLLDLAMTQKVEWAEKYEFPSN</sequence>
<evidence type="ECO:0000259" key="2">
    <source>
        <dbReference type="PROSITE" id="PS50172"/>
    </source>
</evidence>
<dbReference type="Pfam" id="PF12738">
    <property type="entry name" value="PTCB-BRCT"/>
    <property type="match status" value="2"/>
</dbReference>
<feature type="compositionally biased region" description="Basic residues" evidence="1">
    <location>
        <begin position="507"/>
        <end position="519"/>
    </location>
</feature>
<dbReference type="FunFam" id="3.40.50.10190:FF:000048">
    <property type="entry name" value="DNA repair protein Rtt107"/>
    <property type="match status" value="1"/>
</dbReference>
<reference evidence="3" key="1">
    <citation type="submission" date="2015-10" db="EMBL/GenBank/DDBJ databases">
        <authorList>
            <person name="Regsiter A."/>
            <person name="william w."/>
        </authorList>
    </citation>
    <scope>NUCLEOTIDE SEQUENCE</scope>
    <source>
        <strain evidence="3">Montdore</strain>
    </source>
</reference>
<dbReference type="GO" id="GO:1990683">
    <property type="term" value="P:DNA double-strand break attachment to nuclear envelope"/>
    <property type="evidence" value="ECO:0007669"/>
    <property type="project" value="TreeGrafter"/>
</dbReference>
<dbReference type="PANTHER" id="PTHR47667:SF1">
    <property type="entry name" value="REGULATOR OF TY1 TRANSPOSITION PROTEIN 107"/>
    <property type="match status" value="1"/>
</dbReference>
<evidence type="ECO:0000313" key="3">
    <source>
        <dbReference type="EMBL" id="CUS08323.1"/>
    </source>
</evidence>
<dbReference type="InterPro" id="IPR001357">
    <property type="entry name" value="BRCT_dom"/>
</dbReference>
<evidence type="ECO:0000313" key="4">
    <source>
        <dbReference type="Proteomes" id="UP001412239"/>
    </source>
</evidence>
<dbReference type="Pfam" id="PF16770">
    <property type="entry name" value="RTT107_BRCT_5"/>
    <property type="match status" value="1"/>
</dbReference>
<dbReference type="CDD" id="cd18439">
    <property type="entry name" value="BRCT_BRC1_like_rpt6"/>
    <property type="match status" value="1"/>
</dbReference>
<dbReference type="SUPFAM" id="SSF52113">
    <property type="entry name" value="BRCT domain"/>
    <property type="match status" value="5"/>
</dbReference>
<dbReference type="SMART" id="SM00292">
    <property type="entry name" value="BRCT"/>
    <property type="match status" value="5"/>
</dbReference>